<name>A0A1G6K1U0_9PSEU</name>
<reference evidence="5" key="1">
    <citation type="submission" date="2016-10" db="EMBL/GenBank/DDBJ databases">
        <authorList>
            <person name="Varghese N."/>
            <person name="Submissions S."/>
        </authorList>
    </citation>
    <scope>NUCLEOTIDE SEQUENCE [LARGE SCALE GENOMIC DNA]</scope>
    <source>
        <strain evidence="5">IBRC-M 10403</strain>
    </source>
</reference>
<dbReference type="STRING" id="1271860.SAMN05216174_101655"/>
<evidence type="ECO:0000313" key="5">
    <source>
        <dbReference type="Proteomes" id="UP000199501"/>
    </source>
</evidence>
<organism evidence="4 5">
    <name type="scientific">Actinokineospora iranica</name>
    <dbReference type="NCBI Taxonomy" id="1271860"/>
    <lineage>
        <taxon>Bacteria</taxon>
        <taxon>Bacillati</taxon>
        <taxon>Actinomycetota</taxon>
        <taxon>Actinomycetes</taxon>
        <taxon>Pseudonocardiales</taxon>
        <taxon>Pseudonocardiaceae</taxon>
        <taxon>Actinokineospora</taxon>
    </lineage>
</organism>
<sequence>MRNPLLTIAVDRSGDHLVVRAAGEIDMGTAPDLAAALSDAVTAAPAPATIVADFTAVGFLGSAGLSVLVTAHHRGQRAGVRLAVVCPRDGLARRAFEISGLDHLLTVADTLDQALQPQDTP</sequence>
<dbReference type="CDD" id="cd07043">
    <property type="entry name" value="STAS_anti-anti-sigma_factors"/>
    <property type="match status" value="1"/>
</dbReference>
<dbReference type="AlphaFoldDB" id="A0A1G6K1U0"/>
<evidence type="ECO:0000259" key="3">
    <source>
        <dbReference type="PROSITE" id="PS50801"/>
    </source>
</evidence>
<dbReference type="PROSITE" id="PS50801">
    <property type="entry name" value="STAS"/>
    <property type="match status" value="1"/>
</dbReference>
<dbReference type="Proteomes" id="UP000199501">
    <property type="component" value="Unassembled WGS sequence"/>
</dbReference>
<accession>A0A1G6K1U0</accession>
<dbReference type="Gene3D" id="3.30.750.24">
    <property type="entry name" value="STAS domain"/>
    <property type="match status" value="1"/>
</dbReference>
<keyword evidence="5" id="KW-1185">Reference proteome</keyword>
<dbReference type="InterPro" id="IPR036513">
    <property type="entry name" value="STAS_dom_sf"/>
</dbReference>
<comment type="similarity">
    <text evidence="1 2">Belongs to the anti-sigma-factor antagonist family.</text>
</comment>
<dbReference type="GO" id="GO:0043856">
    <property type="term" value="F:anti-sigma factor antagonist activity"/>
    <property type="evidence" value="ECO:0007669"/>
    <property type="project" value="InterPro"/>
</dbReference>
<dbReference type="SUPFAM" id="SSF52091">
    <property type="entry name" value="SpoIIaa-like"/>
    <property type="match status" value="1"/>
</dbReference>
<dbReference type="InterPro" id="IPR003658">
    <property type="entry name" value="Anti-sigma_ant"/>
</dbReference>
<dbReference type="InterPro" id="IPR002645">
    <property type="entry name" value="STAS_dom"/>
</dbReference>
<dbReference type="NCBIfam" id="TIGR00377">
    <property type="entry name" value="ant_ant_sig"/>
    <property type="match status" value="1"/>
</dbReference>
<dbReference type="PANTHER" id="PTHR33495:SF2">
    <property type="entry name" value="ANTI-SIGMA FACTOR ANTAGONIST TM_1081-RELATED"/>
    <property type="match status" value="1"/>
</dbReference>
<dbReference type="EMBL" id="FMZZ01000001">
    <property type="protein sequence ID" value="SDC24595.1"/>
    <property type="molecule type" value="Genomic_DNA"/>
</dbReference>
<proteinExistence type="inferred from homology"/>
<feature type="domain" description="STAS" evidence="3">
    <location>
        <begin position="6"/>
        <end position="118"/>
    </location>
</feature>
<evidence type="ECO:0000256" key="2">
    <source>
        <dbReference type="RuleBase" id="RU003749"/>
    </source>
</evidence>
<dbReference type="RefSeq" id="WP_228771306.1">
    <property type="nucleotide sequence ID" value="NZ_FMZZ01000001.1"/>
</dbReference>
<dbReference type="Pfam" id="PF01740">
    <property type="entry name" value="STAS"/>
    <property type="match status" value="1"/>
</dbReference>
<evidence type="ECO:0000313" key="4">
    <source>
        <dbReference type="EMBL" id="SDC24595.1"/>
    </source>
</evidence>
<evidence type="ECO:0000256" key="1">
    <source>
        <dbReference type="ARBA" id="ARBA00009013"/>
    </source>
</evidence>
<protein>
    <recommendedName>
        <fullName evidence="2">Anti-sigma factor antagonist</fullName>
    </recommendedName>
</protein>
<gene>
    <name evidence="4" type="ORF">SAMN05216174_101655</name>
</gene>
<dbReference type="PANTHER" id="PTHR33495">
    <property type="entry name" value="ANTI-SIGMA FACTOR ANTAGONIST TM_1081-RELATED-RELATED"/>
    <property type="match status" value="1"/>
</dbReference>